<name>D1CDW6_THET1</name>
<dbReference type="RefSeq" id="WP_012874157.1">
    <property type="nucleotide sequence ID" value="NC_013525.1"/>
</dbReference>
<dbReference type="SMART" id="SM00355">
    <property type="entry name" value="ZnF_C2H2"/>
    <property type="match status" value="2"/>
</dbReference>
<protein>
    <submittedName>
        <fullName evidence="2">Zinc finger C2H2-type domain protein</fullName>
    </submittedName>
</protein>
<dbReference type="SUPFAM" id="SSF57667">
    <property type="entry name" value="beta-beta-alpha zinc fingers"/>
    <property type="match status" value="1"/>
</dbReference>
<gene>
    <name evidence="2" type="ordered locus">Tter_0200</name>
</gene>
<feature type="domain" description="C2H2-type" evidence="1">
    <location>
        <begin position="7"/>
        <end position="35"/>
    </location>
</feature>
<dbReference type="KEGG" id="ttr:Tter_0200"/>
<dbReference type="Pfam" id="PF13912">
    <property type="entry name" value="zf-C2H2_6"/>
    <property type="match status" value="2"/>
</dbReference>
<dbReference type="STRING" id="525904.Tter_0200"/>
<proteinExistence type="predicted"/>
<dbReference type="InterPro" id="IPR013087">
    <property type="entry name" value="Znf_C2H2_type"/>
</dbReference>
<dbReference type="EMBL" id="CP001825">
    <property type="protein sequence ID" value="ACZ41122.1"/>
    <property type="molecule type" value="Genomic_DNA"/>
</dbReference>
<dbReference type="PROSITE" id="PS50157">
    <property type="entry name" value="ZINC_FINGER_C2H2_2"/>
    <property type="match status" value="2"/>
</dbReference>
<evidence type="ECO:0000313" key="2">
    <source>
        <dbReference type="EMBL" id="ACZ41122.1"/>
    </source>
</evidence>
<accession>D1CDW6</accession>
<dbReference type="PROSITE" id="PS00028">
    <property type="entry name" value="ZINC_FINGER_C2H2_1"/>
    <property type="match status" value="2"/>
</dbReference>
<dbReference type="AlphaFoldDB" id="D1CDW6"/>
<evidence type="ECO:0000313" key="3">
    <source>
        <dbReference type="Proteomes" id="UP000000323"/>
    </source>
</evidence>
<sequence>MQQDHKYKCDVCHSMFRTLEELEEHGRQAHEVSSPDYPCPTCNKKFATLEELEKHRKNYHP</sequence>
<feature type="domain" description="C2H2-type" evidence="1">
    <location>
        <begin position="37"/>
        <end position="61"/>
    </location>
</feature>
<evidence type="ECO:0000259" key="1">
    <source>
        <dbReference type="PROSITE" id="PS50157"/>
    </source>
</evidence>
<dbReference type="HOGENOM" id="CLU_2921308_0_0_0"/>
<dbReference type="Gene3D" id="3.30.160.60">
    <property type="entry name" value="Classic Zinc Finger"/>
    <property type="match status" value="1"/>
</dbReference>
<keyword evidence="3" id="KW-1185">Reference proteome</keyword>
<dbReference type="eggNOG" id="COG5048">
    <property type="taxonomic scope" value="Bacteria"/>
</dbReference>
<dbReference type="Proteomes" id="UP000000323">
    <property type="component" value="Chromosome 1"/>
</dbReference>
<reference evidence="3" key="1">
    <citation type="journal article" date="2010" name="Stand. Genomic Sci.">
        <title>Complete genome sequence of 'Thermobaculum terrenum' type strain (YNP1).</title>
        <authorList>
            <person name="Kiss H."/>
            <person name="Cleland D."/>
            <person name="Lapidus A."/>
            <person name="Lucas S."/>
            <person name="Glavina Del Rio T."/>
            <person name="Nolan M."/>
            <person name="Tice H."/>
            <person name="Han C."/>
            <person name="Goodwin L."/>
            <person name="Pitluck S."/>
            <person name="Liolios K."/>
            <person name="Ivanova N."/>
            <person name="Mavromatis K."/>
            <person name="Ovchinnikova G."/>
            <person name="Pati A."/>
            <person name="Chen A."/>
            <person name="Palaniappan K."/>
            <person name="Land M."/>
            <person name="Hauser L."/>
            <person name="Chang Y."/>
            <person name="Jeffries C."/>
            <person name="Lu M."/>
            <person name="Brettin T."/>
            <person name="Detter J."/>
            <person name="Goker M."/>
            <person name="Tindall B."/>
            <person name="Beck B."/>
            <person name="McDermott T."/>
            <person name="Woyke T."/>
            <person name="Bristow J."/>
            <person name="Eisen J."/>
            <person name="Markowitz V."/>
            <person name="Hugenholtz P."/>
            <person name="Kyrpides N."/>
            <person name="Klenk H."/>
            <person name="Cheng J."/>
        </authorList>
    </citation>
    <scope>NUCLEOTIDE SEQUENCE [LARGE SCALE GENOMIC DNA]</scope>
    <source>
        <strain evidence="3">ATCC BAA-798 / YNP1</strain>
    </source>
</reference>
<organism evidence="2 3">
    <name type="scientific">Thermobaculum terrenum (strain ATCC BAA-798 / CCMEE 7001 / YNP1)</name>
    <dbReference type="NCBI Taxonomy" id="525904"/>
    <lineage>
        <taxon>Bacteria</taxon>
        <taxon>Bacillati</taxon>
        <taxon>Chloroflexota</taxon>
        <taxon>Chloroflexia</taxon>
        <taxon>Candidatus Thermobaculales</taxon>
        <taxon>Candidatus Thermobaculaceae</taxon>
        <taxon>Thermobaculum</taxon>
    </lineage>
</organism>
<dbReference type="InterPro" id="IPR036236">
    <property type="entry name" value="Znf_C2H2_sf"/>
</dbReference>